<dbReference type="InterPro" id="IPR029063">
    <property type="entry name" value="SAM-dependent_MTases_sf"/>
</dbReference>
<evidence type="ECO:0000259" key="3">
    <source>
        <dbReference type="Pfam" id="PF05050"/>
    </source>
</evidence>
<evidence type="ECO:0000256" key="2">
    <source>
        <dbReference type="SAM" id="MobiDB-lite"/>
    </source>
</evidence>
<dbReference type="EMBL" id="AQQW01000018">
    <property type="protein sequence ID" value="ETW11022.1"/>
    <property type="molecule type" value="Genomic_DNA"/>
</dbReference>
<evidence type="ECO:0000313" key="5">
    <source>
        <dbReference type="Proteomes" id="UP000019063"/>
    </source>
</evidence>
<accession>W4HE22</accession>
<feature type="domain" description="Methyltransferase FkbM" evidence="3">
    <location>
        <begin position="18"/>
        <end position="116"/>
    </location>
</feature>
<dbReference type="AlphaFoldDB" id="W4HE22"/>
<dbReference type="STRING" id="1379903.ATO8_19414"/>
<keyword evidence="4" id="KW-0489">Methyltransferase</keyword>
<feature type="coiled-coil region" evidence="1">
    <location>
        <begin position="157"/>
        <end position="271"/>
    </location>
</feature>
<reference evidence="4 5" key="1">
    <citation type="journal article" date="2014" name="Antonie Van Leeuwenhoek">
        <title>Roseivivax atlanticus sp. nov., isolated from surface seawater of the Atlantic Ocean.</title>
        <authorList>
            <person name="Li G."/>
            <person name="Lai Q."/>
            <person name="Liu X."/>
            <person name="Sun F."/>
            <person name="Shao Z."/>
        </authorList>
    </citation>
    <scope>NUCLEOTIDE SEQUENCE [LARGE SCALE GENOMIC DNA]</scope>
    <source>
        <strain evidence="4 5">22II-s10s</strain>
    </source>
</reference>
<feature type="region of interest" description="Disordered" evidence="2">
    <location>
        <begin position="1"/>
        <end position="33"/>
    </location>
</feature>
<dbReference type="eggNOG" id="COG2242">
    <property type="taxonomic scope" value="Bacteria"/>
</dbReference>
<comment type="caution">
    <text evidence="4">The sequence shown here is derived from an EMBL/GenBank/DDBJ whole genome shotgun (WGS) entry which is preliminary data.</text>
</comment>
<dbReference type="GO" id="GO:0008168">
    <property type="term" value="F:methyltransferase activity"/>
    <property type="evidence" value="ECO:0007669"/>
    <property type="project" value="UniProtKB-KW"/>
</dbReference>
<evidence type="ECO:0000313" key="4">
    <source>
        <dbReference type="EMBL" id="ETW11022.1"/>
    </source>
</evidence>
<dbReference type="Gene3D" id="3.40.50.150">
    <property type="entry name" value="Vaccinia Virus protein VP39"/>
    <property type="match status" value="1"/>
</dbReference>
<keyword evidence="5" id="KW-1185">Reference proteome</keyword>
<protein>
    <submittedName>
        <fullName evidence="4">Methyltransferase FkbM family protein</fullName>
    </submittedName>
</protein>
<dbReference type="GO" id="GO:0032259">
    <property type="term" value="P:methylation"/>
    <property type="evidence" value="ECO:0007669"/>
    <property type="project" value="UniProtKB-KW"/>
</dbReference>
<keyword evidence="4" id="KW-0808">Transferase</keyword>
<dbReference type="InterPro" id="IPR006342">
    <property type="entry name" value="FkbM_mtfrase"/>
</dbReference>
<dbReference type="PATRIC" id="fig|1317118.6.peg.3972"/>
<feature type="compositionally biased region" description="Basic and acidic residues" evidence="2">
    <location>
        <begin position="23"/>
        <end position="33"/>
    </location>
</feature>
<organism evidence="4 5">
    <name type="scientific">Roseivivax marinus</name>
    <dbReference type="NCBI Taxonomy" id="1379903"/>
    <lineage>
        <taxon>Bacteria</taxon>
        <taxon>Pseudomonadati</taxon>
        <taxon>Pseudomonadota</taxon>
        <taxon>Alphaproteobacteria</taxon>
        <taxon>Rhodobacterales</taxon>
        <taxon>Roseobacteraceae</taxon>
        <taxon>Roseivivax</taxon>
    </lineage>
</organism>
<gene>
    <name evidence="4" type="ORF">ATO8_19414</name>
</gene>
<dbReference type="Proteomes" id="UP000019063">
    <property type="component" value="Unassembled WGS sequence"/>
</dbReference>
<dbReference type="Pfam" id="PF05050">
    <property type="entry name" value="Methyltransf_21"/>
    <property type="match status" value="1"/>
</dbReference>
<keyword evidence="1" id="KW-0175">Coiled coil</keyword>
<dbReference type="SUPFAM" id="SSF53335">
    <property type="entry name" value="S-adenosyl-L-methionine-dependent methyltransferases"/>
    <property type="match status" value="1"/>
</dbReference>
<evidence type="ECO:0000256" key="1">
    <source>
        <dbReference type="SAM" id="Coils"/>
    </source>
</evidence>
<name>W4HE22_9RHOB</name>
<proteinExistence type="predicted"/>
<sequence>MSRVLRTQPEANLESGSDAKAALSREESTDAKVDSTIEVETETFDNLVSLLPDGHVSLMKIDVEGHELAVLEGAAETLGRQGIDVLYIEAGMDRDNPQQTWYRDIEDALALHGYRLFRIYEQKQDWIEDRPVLRRVNMAFFSPRMIERHPVRLTKEMADLHNKIEVLQTQLAQKQALNEATEARLAKAERDSAEALESIKMEQDDAIVKAKRAHEEAIETIKMERDEAIAEAERANVEAIEAVEMERDEAIAEAERAHAEAIETIKMERDEAIAEVELAYAKEIETVKVERDLAISEAAAATKAREKDAVKHANAIETAKVERDLAISEAVAKARNKAAAEQSKAIEAVKKQRDRALSEAVATARDKAAAEKAKSEKEWFKELNEVTYRIAAIEASTSWKLTAPLRRIVERLRHR</sequence>